<dbReference type="HAMAP" id="MF_00719">
    <property type="entry name" value="CobS"/>
    <property type="match status" value="1"/>
</dbReference>
<reference evidence="21" key="1">
    <citation type="submission" date="2016-06" db="EMBL/GenBank/DDBJ databases">
        <authorList>
            <person name="Varghese N."/>
            <person name="Submissions Spin"/>
        </authorList>
    </citation>
    <scope>NUCLEOTIDE SEQUENCE [LARGE SCALE GENOMIC DNA]</scope>
    <source>
        <strain evidence="21">DSM 44100</strain>
    </source>
</reference>
<dbReference type="InterPro" id="IPR003805">
    <property type="entry name" value="CobS"/>
</dbReference>
<evidence type="ECO:0000256" key="8">
    <source>
        <dbReference type="ARBA" id="ARBA00022573"/>
    </source>
</evidence>
<comment type="function">
    <text evidence="14 19">Joins adenosylcobinamide-GDP and alpha-ribazole to generate adenosylcobalamin (Ado-cobalamin). Also synthesizes adenosylcobalamin 5'-phosphate from adenosylcobinamide-GDP and alpha-ribazole 5'-phosphate.</text>
</comment>
<keyword evidence="13 19" id="KW-0472">Membrane</keyword>
<feature type="transmembrane region" description="Helical" evidence="19">
    <location>
        <begin position="123"/>
        <end position="143"/>
    </location>
</feature>
<dbReference type="PANTHER" id="PTHR34148:SF1">
    <property type="entry name" value="ADENOSYLCOBINAMIDE-GDP RIBAZOLETRANSFERASE"/>
    <property type="match status" value="1"/>
</dbReference>
<accession>A0A1C4UFE0</accession>
<evidence type="ECO:0000256" key="14">
    <source>
        <dbReference type="ARBA" id="ARBA00025228"/>
    </source>
</evidence>
<dbReference type="GO" id="GO:0009236">
    <property type="term" value="P:cobalamin biosynthetic process"/>
    <property type="evidence" value="ECO:0007669"/>
    <property type="project" value="UniProtKB-UniRule"/>
</dbReference>
<evidence type="ECO:0000256" key="18">
    <source>
        <dbReference type="ARBA" id="ARBA00049504"/>
    </source>
</evidence>
<dbReference type="GO" id="GO:0008818">
    <property type="term" value="F:cobalamin 5'-phosphate synthase activity"/>
    <property type="evidence" value="ECO:0007669"/>
    <property type="project" value="UniProtKB-UniRule"/>
</dbReference>
<evidence type="ECO:0000256" key="10">
    <source>
        <dbReference type="ARBA" id="ARBA00022692"/>
    </source>
</evidence>
<evidence type="ECO:0000256" key="2">
    <source>
        <dbReference type="ARBA" id="ARBA00004651"/>
    </source>
</evidence>
<evidence type="ECO:0000256" key="1">
    <source>
        <dbReference type="ARBA" id="ARBA00001946"/>
    </source>
</evidence>
<comment type="similarity">
    <text evidence="4 19">Belongs to the CobS family.</text>
</comment>
<comment type="subcellular location">
    <subcellularLocation>
        <location evidence="2 19">Cell membrane</location>
        <topology evidence="2 19">Multi-pass membrane protein</topology>
    </subcellularLocation>
</comment>
<evidence type="ECO:0000256" key="17">
    <source>
        <dbReference type="ARBA" id="ARBA00048623"/>
    </source>
</evidence>
<dbReference type="Pfam" id="PF02654">
    <property type="entry name" value="CobS"/>
    <property type="match status" value="1"/>
</dbReference>
<dbReference type="EMBL" id="FMCU01000001">
    <property type="protein sequence ID" value="SCE70357.1"/>
    <property type="molecule type" value="Genomic_DNA"/>
</dbReference>
<evidence type="ECO:0000313" key="20">
    <source>
        <dbReference type="EMBL" id="SCE70357.1"/>
    </source>
</evidence>
<evidence type="ECO:0000256" key="11">
    <source>
        <dbReference type="ARBA" id="ARBA00022842"/>
    </source>
</evidence>
<dbReference type="STRING" id="121616.GA0070216_101458"/>
<dbReference type="OrthoDB" id="9794223at2"/>
<keyword evidence="7 19" id="KW-1003">Cell membrane</keyword>
<keyword evidence="12 19" id="KW-1133">Transmembrane helix</keyword>
<gene>
    <name evidence="19" type="primary">cobS</name>
    <name evidence="20" type="ORF">GA0070216_101458</name>
</gene>
<comment type="catalytic activity">
    <reaction evidence="18 19">
        <text>alpha-ribazole 5'-phosphate + adenosylcob(III)inamide-GDP = adenosylcob(III)alamin 5'-phosphate + GMP + H(+)</text>
        <dbReference type="Rhea" id="RHEA:23560"/>
        <dbReference type="ChEBI" id="CHEBI:15378"/>
        <dbReference type="ChEBI" id="CHEBI:57918"/>
        <dbReference type="ChEBI" id="CHEBI:58115"/>
        <dbReference type="ChEBI" id="CHEBI:60487"/>
        <dbReference type="ChEBI" id="CHEBI:60493"/>
        <dbReference type="EC" id="2.7.8.26"/>
    </reaction>
</comment>
<comment type="pathway">
    <text evidence="3 19">Cofactor biosynthesis; adenosylcobalamin biosynthesis; adenosylcobalamin from cob(II)yrinate a,c-diamide: step 7/7.</text>
</comment>
<keyword evidence="9 19" id="KW-0808">Transferase</keyword>
<dbReference type="PANTHER" id="PTHR34148">
    <property type="entry name" value="ADENOSYLCOBINAMIDE-GDP RIBAZOLETRANSFERASE"/>
    <property type="match status" value="1"/>
</dbReference>
<evidence type="ECO:0000256" key="5">
    <source>
        <dbReference type="ARBA" id="ARBA00013200"/>
    </source>
</evidence>
<evidence type="ECO:0000256" key="15">
    <source>
        <dbReference type="ARBA" id="ARBA00032605"/>
    </source>
</evidence>
<feature type="transmembrane region" description="Helical" evidence="19">
    <location>
        <begin position="149"/>
        <end position="172"/>
    </location>
</feature>
<dbReference type="RefSeq" id="WP_091237806.1">
    <property type="nucleotide sequence ID" value="NZ_FMCU01000001.1"/>
</dbReference>
<evidence type="ECO:0000256" key="3">
    <source>
        <dbReference type="ARBA" id="ARBA00004663"/>
    </source>
</evidence>
<keyword evidence="21" id="KW-1185">Reference proteome</keyword>
<evidence type="ECO:0000256" key="12">
    <source>
        <dbReference type="ARBA" id="ARBA00022989"/>
    </source>
</evidence>
<comment type="catalytic activity">
    <reaction evidence="17 19">
        <text>alpha-ribazole + adenosylcob(III)inamide-GDP = adenosylcob(III)alamin + GMP + H(+)</text>
        <dbReference type="Rhea" id="RHEA:16049"/>
        <dbReference type="ChEBI" id="CHEBI:10329"/>
        <dbReference type="ChEBI" id="CHEBI:15378"/>
        <dbReference type="ChEBI" id="CHEBI:18408"/>
        <dbReference type="ChEBI" id="CHEBI:58115"/>
        <dbReference type="ChEBI" id="CHEBI:60487"/>
        <dbReference type="EC" id="2.7.8.26"/>
    </reaction>
</comment>
<feature type="transmembrane region" description="Helical" evidence="19">
    <location>
        <begin position="184"/>
        <end position="211"/>
    </location>
</feature>
<name>A0A1C4UFE0_9ACTN</name>
<keyword evidence="11 19" id="KW-0460">Magnesium</keyword>
<dbReference type="GO" id="GO:0005886">
    <property type="term" value="C:plasma membrane"/>
    <property type="evidence" value="ECO:0007669"/>
    <property type="project" value="UniProtKB-SubCell"/>
</dbReference>
<evidence type="ECO:0000256" key="13">
    <source>
        <dbReference type="ARBA" id="ARBA00023136"/>
    </source>
</evidence>
<evidence type="ECO:0000256" key="4">
    <source>
        <dbReference type="ARBA" id="ARBA00010561"/>
    </source>
</evidence>
<evidence type="ECO:0000256" key="16">
    <source>
        <dbReference type="ARBA" id="ARBA00032853"/>
    </source>
</evidence>
<evidence type="ECO:0000256" key="19">
    <source>
        <dbReference type="HAMAP-Rule" id="MF_00719"/>
    </source>
</evidence>
<comment type="cofactor">
    <cofactor evidence="1 19">
        <name>Mg(2+)</name>
        <dbReference type="ChEBI" id="CHEBI:18420"/>
    </cofactor>
</comment>
<dbReference type="EC" id="2.7.8.26" evidence="5 19"/>
<feature type="transmembrane region" description="Helical" evidence="19">
    <location>
        <begin position="45"/>
        <end position="66"/>
    </location>
</feature>
<dbReference type="AlphaFoldDB" id="A0A1C4UFE0"/>
<dbReference type="GO" id="GO:0051073">
    <property type="term" value="F:adenosylcobinamide-GDP ribazoletransferase activity"/>
    <property type="evidence" value="ECO:0007669"/>
    <property type="project" value="UniProtKB-UniRule"/>
</dbReference>
<organism evidence="20 21">
    <name type="scientific">Micromonospora matsumotoense</name>
    <dbReference type="NCBI Taxonomy" id="121616"/>
    <lineage>
        <taxon>Bacteria</taxon>
        <taxon>Bacillati</taxon>
        <taxon>Actinomycetota</taxon>
        <taxon>Actinomycetes</taxon>
        <taxon>Micromonosporales</taxon>
        <taxon>Micromonosporaceae</taxon>
        <taxon>Micromonospora</taxon>
    </lineage>
</organism>
<feature type="transmembrane region" description="Helical" evidence="19">
    <location>
        <begin position="72"/>
        <end position="89"/>
    </location>
</feature>
<dbReference type="NCBIfam" id="TIGR00317">
    <property type="entry name" value="cobS"/>
    <property type="match status" value="1"/>
</dbReference>
<feature type="transmembrane region" description="Helical" evidence="19">
    <location>
        <begin position="246"/>
        <end position="266"/>
    </location>
</feature>
<dbReference type="Proteomes" id="UP000198797">
    <property type="component" value="Unassembled WGS sequence"/>
</dbReference>
<protein>
    <recommendedName>
        <fullName evidence="6 19">Adenosylcobinamide-GDP ribazoletransferase</fullName>
        <ecNumber evidence="5 19">2.7.8.26</ecNumber>
    </recommendedName>
    <alternativeName>
        <fullName evidence="16 19">Cobalamin synthase</fullName>
    </alternativeName>
    <alternativeName>
        <fullName evidence="15 19">Cobalamin-5'-phosphate synthase</fullName>
    </alternativeName>
</protein>
<proteinExistence type="inferred from homology"/>
<feature type="transmembrane region" description="Helical" evidence="19">
    <location>
        <begin position="217"/>
        <end position="234"/>
    </location>
</feature>
<evidence type="ECO:0000256" key="6">
    <source>
        <dbReference type="ARBA" id="ARBA00015850"/>
    </source>
</evidence>
<sequence>MPGRSATRPAGVPAESGRGDGFRLALTTFTTVPVRPGRIDRATAGTAMALAPLVGVLLGAVLGAVLLGLAALAPPLVAAGLTVGVAALVTRGLHLDGLADTVDALGSYRRGSAALEIMKKPDVGPFGVVALVVVLLLQTATLAELAGRSWPATLAAVVAGTAAGRLGVTLACRRGVPAARPDGMGALVAGTVGPVAPVVGTLAVALAATPAVPGRPWQGPLAVLAALVVATGLLRHLVRRLGGITGDVLGAMVEVVTTLVYLGFVLSG</sequence>
<dbReference type="UniPathway" id="UPA00148">
    <property type="reaction ID" value="UER00238"/>
</dbReference>
<evidence type="ECO:0000256" key="7">
    <source>
        <dbReference type="ARBA" id="ARBA00022475"/>
    </source>
</evidence>
<keyword evidence="10 19" id="KW-0812">Transmembrane</keyword>
<keyword evidence="8 19" id="KW-0169">Cobalamin biosynthesis</keyword>
<evidence type="ECO:0000256" key="9">
    <source>
        <dbReference type="ARBA" id="ARBA00022679"/>
    </source>
</evidence>
<evidence type="ECO:0000313" key="21">
    <source>
        <dbReference type="Proteomes" id="UP000198797"/>
    </source>
</evidence>